<feature type="coiled-coil region" evidence="6">
    <location>
        <begin position="314"/>
        <end position="425"/>
    </location>
</feature>
<keyword evidence="1 6" id="KW-0963">Cytoplasm</keyword>
<feature type="coiled-coil region" evidence="6">
    <location>
        <begin position="170"/>
        <end position="218"/>
    </location>
</feature>
<dbReference type="PANTHER" id="PTHR43977">
    <property type="entry name" value="STRUCTURAL MAINTENANCE OF CHROMOSOMES PROTEIN 3"/>
    <property type="match status" value="1"/>
</dbReference>
<dbReference type="AlphaFoldDB" id="A0A0J8GN30"/>
<proteinExistence type="inferred from homology"/>
<dbReference type="GO" id="GO:0016887">
    <property type="term" value="F:ATP hydrolysis activity"/>
    <property type="evidence" value="ECO:0007669"/>
    <property type="project" value="InterPro"/>
</dbReference>
<keyword evidence="9" id="KW-1185">Reference proteome</keyword>
<dbReference type="Pfam" id="PF02463">
    <property type="entry name" value="SMC_N"/>
    <property type="match status" value="1"/>
</dbReference>
<reference evidence="8 9" key="1">
    <citation type="submission" date="2015-04" db="EMBL/GenBank/DDBJ databases">
        <title>Draft Genome Sequence of the Novel Agar-Digesting Marine Bacterium Q1.</title>
        <authorList>
            <person name="Li Y."/>
            <person name="Li D."/>
            <person name="Chen G."/>
            <person name="Du Z."/>
        </authorList>
    </citation>
    <scope>NUCLEOTIDE SEQUENCE [LARGE SCALE GENOMIC DNA]</scope>
    <source>
        <strain evidence="8 9">Q1</strain>
    </source>
</reference>
<gene>
    <name evidence="6" type="primary">smc</name>
    <name evidence="8" type="ORF">XM47_15265</name>
</gene>
<feature type="binding site" evidence="6">
    <location>
        <begin position="32"/>
        <end position="39"/>
    </location>
    <ligand>
        <name>ATP</name>
        <dbReference type="ChEBI" id="CHEBI:30616"/>
    </ligand>
</feature>
<dbReference type="InterPro" id="IPR011890">
    <property type="entry name" value="SMC_prok"/>
</dbReference>
<dbReference type="EMBL" id="LAZL01000028">
    <property type="protein sequence ID" value="KMT64237.1"/>
    <property type="molecule type" value="Genomic_DNA"/>
</dbReference>
<keyword evidence="4 6" id="KW-0175">Coiled coil</keyword>
<dbReference type="PATRIC" id="fig|1513271.3.peg.3143"/>
<dbReference type="GO" id="GO:0003677">
    <property type="term" value="F:DNA binding"/>
    <property type="evidence" value="ECO:0007669"/>
    <property type="project" value="UniProtKB-UniRule"/>
</dbReference>
<protein>
    <recommendedName>
        <fullName evidence="6">Chromosome partition protein Smc</fullName>
    </recommendedName>
</protein>
<accession>A0A0J8GN30</accession>
<keyword evidence="2 6" id="KW-0547">Nucleotide-binding</keyword>
<dbReference type="InterPro" id="IPR027417">
    <property type="entry name" value="P-loop_NTPase"/>
</dbReference>
<dbReference type="NCBIfam" id="TIGR02168">
    <property type="entry name" value="SMC_prok_B"/>
    <property type="match status" value="1"/>
</dbReference>
<comment type="domain">
    <text evidence="6">Contains large globular domains required for ATP hydrolysis at each terminus and a third globular domain forming a flexible hinge near the middle of the molecule. These domains are separated by coiled-coil structures.</text>
</comment>
<dbReference type="CDD" id="cd03278">
    <property type="entry name" value="ABC_SMC_barmotin"/>
    <property type="match status" value="2"/>
</dbReference>
<dbReference type="OrthoDB" id="9808768at2"/>
<evidence type="ECO:0000259" key="7">
    <source>
        <dbReference type="Pfam" id="PF02463"/>
    </source>
</evidence>
<evidence type="ECO:0000256" key="1">
    <source>
        <dbReference type="ARBA" id="ARBA00022490"/>
    </source>
</evidence>
<comment type="function">
    <text evidence="6">Required for chromosome condensation and partitioning.</text>
</comment>
<evidence type="ECO:0000313" key="8">
    <source>
        <dbReference type="EMBL" id="KMT64237.1"/>
    </source>
</evidence>
<dbReference type="Gene3D" id="3.40.50.300">
    <property type="entry name" value="P-loop containing nucleotide triphosphate hydrolases"/>
    <property type="match status" value="2"/>
</dbReference>
<comment type="subunit">
    <text evidence="6">Homodimer.</text>
</comment>
<dbReference type="GO" id="GO:0030261">
    <property type="term" value="P:chromosome condensation"/>
    <property type="evidence" value="ECO:0007669"/>
    <property type="project" value="InterPro"/>
</dbReference>
<dbReference type="GO" id="GO:0005737">
    <property type="term" value="C:cytoplasm"/>
    <property type="evidence" value="ECO:0007669"/>
    <property type="project" value="UniProtKB-SubCell"/>
</dbReference>
<dbReference type="GO" id="GO:0005524">
    <property type="term" value="F:ATP binding"/>
    <property type="evidence" value="ECO:0007669"/>
    <property type="project" value="UniProtKB-UniRule"/>
</dbReference>
<feature type="domain" description="RecF/RecN/SMC N-terminal" evidence="7">
    <location>
        <begin position="3"/>
        <end position="1142"/>
    </location>
</feature>
<comment type="caution">
    <text evidence="8">The sequence shown here is derived from an EMBL/GenBank/DDBJ whole genome shotgun (WGS) entry which is preliminary data.</text>
</comment>
<dbReference type="GO" id="GO:0007059">
    <property type="term" value="P:chromosome segregation"/>
    <property type="evidence" value="ECO:0007669"/>
    <property type="project" value="UniProtKB-UniRule"/>
</dbReference>
<feature type="coiled-coil region" evidence="6">
    <location>
        <begin position="652"/>
        <end position="763"/>
    </location>
</feature>
<evidence type="ECO:0000256" key="4">
    <source>
        <dbReference type="ARBA" id="ARBA00023054"/>
    </source>
</evidence>
<dbReference type="HAMAP" id="MF_01894">
    <property type="entry name" value="Smc_prok"/>
    <property type="match status" value="1"/>
</dbReference>
<evidence type="ECO:0000313" key="9">
    <source>
        <dbReference type="Proteomes" id="UP000037600"/>
    </source>
</evidence>
<dbReference type="SUPFAM" id="SSF52540">
    <property type="entry name" value="P-loop containing nucleoside triphosphate hydrolases"/>
    <property type="match status" value="1"/>
</dbReference>
<dbReference type="InterPro" id="IPR024704">
    <property type="entry name" value="SMC"/>
</dbReference>
<name>A0A0J8GN30_9ALTE</name>
<evidence type="ECO:0000256" key="6">
    <source>
        <dbReference type="HAMAP-Rule" id="MF_01894"/>
    </source>
</evidence>
<evidence type="ECO:0000256" key="3">
    <source>
        <dbReference type="ARBA" id="ARBA00022840"/>
    </source>
</evidence>
<sequence>MRLKQIKLAGFKSFVDPTTVPFPGQMTSIVGPNGCGKSNIIDAVRWVLGESSAKNLRGDAMTDVIFNGSSARKPVSQASIELVFDNTSGRISGEFTSYNEISIKRTVNKDGTSHYLLNNNKCRKKDITELFLGTGLGPRSYAIIEQGMISKLIESKPHELRLFIEEAAGISKYKERRRETEIRIRHTRENLERLDDLIAELANQIDNLKRQAESAKKYKALRADERQFKAELLALNWSEYQSVVDTLDKQIKQQQLNLDKLISEQSVDERLQTEYKQTLAELTTEQEQVNQSQFKLAQEITKIEQQLIFQKVEKTKLNLELDKLNQSLTELTAQVKQQTQQNTEQTDKLSRITPEIEQISLQLDEVEQQLEQGEIEFNQASEAFESNSQQYYQTKNQQQNIQLQAENCRQSITQDTQKLHQLKQQGIELRQVKYSGDIQQITAKSSQEKTRCEELQKHVASTKNQLQVDYQAWCEREQTRDGLRADLQNCHARITSLQTLIENQTQLDDTKLQTWFQQNQIAEYKNLYDDIKIQAGWELAVNTVLKQWPAAYVINQAIGLQLSMPDFELTLFNQGKSQTPVDKVANSLAEKVDAPAAIIQLLNRIEITTEAQNSNPDIFDSMIEQNGHWRSQVWSYFPAKQDNAVLVNKSKLDKAQNQAREIVAALELAETQFLQAKAQHEKTHQLSQKQQNAFVISQQKLDKLADELELANKQMRYQQTQIQANDTETAQLTSRLEDKAQQLEILEDQSEEYTIKLAELADVKALSENNKHSLYEKQKHLRASQNQVKHTLHQLQIQFETTKHQIESIKSNLATNQTRLIELETKQTQTNQALNEVTQPNQSLALTLQQKLGQKTELEDTKVRLLEKIKTVQLSLANLEQGQHSHFGQRQKLQDSISQFQIEQQGFKVKAKGILENLNELNVNLDMLLQQMPVQAEQKTWQHNLDKLSIKIAKLGAINLAAIDEYEHQLQRKEYLDAQKQDLVSAIETLEDAIRKIDKETKAKFKDTYETINQDLKRLFPKVFGGGSAWLELTDNDLLDTGVSIMARPPGKKNSTIHLLSGGEKALTALSLVFAIFRLNPAPFCMLDEVDAPLDDANVARFCNLVREMSSTVQFIYISHNKIAMEMANQLVGVTMQEPGVSRMVAVDIEKAIELAQH</sequence>
<dbReference type="Proteomes" id="UP000037600">
    <property type="component" value="Unassembled WGS sequence"/>
</dbReference>
<evidence type="ECO:0000256" key="5">
    <source>
        <dbReference type="ARBA" id="ARBA00023125"/>
    </source>
</evidence>
<dbReference type="GO" id="GO:0006260">
    <property type="term" value="P:DNA replication"/>
    <property type="evidence" value="ECO:0007669"/>
    <property type="project" value="UniProtKB-UniRule"/>
</dbReference>
<dbReference type="GO" id="GO:0007062">
    <property type="term" value="P:sister chromatid cohesion"/>
    <property type="evidence" value="ECO:0007669"/>
    <property type="project" value="InterPro"/>
</dbReference>
<dbReference type="InterPro" id="IPR003395">
    <property type="entry name" value="RecF/RecN/SMC_N"/>
</dbReference>
<keyword evidence="3 6" id="KW-0067">ATP-binding</keyword>
<keyword evidence="5 6" id="KW-0238">DNA-binding</keyword>
<comment type="similarity">
    <text evidence="6">Belongs to the SMC family.</text>
</comment>
<dbReference type="PIRSF" id="PIRSF005719">
    <property type="entry name" value="SMC"/>
    <property type="match status" value="1"/>
</dbReference>
<dbReference type="STRING" id="1513271.XM47_15265"/>
<organism evidence="8 9">
    <name type="scientific">Catenovulum maritimum</name>
    <dbReference type="NCBI Taxonomy" id="1513271"/>
    <lineage>
        <taxon>Bacteria</taxon>
        <taxon>Pseudomonadati</taxon>
        <taxon>Pseudomonadota</taxon>
        <taxon>Gammaproteobacteria</taxon>
        <taxon>Alteromonadales</taxon>
        <taxon>Alteromonadaceae</taxon>
        <taxon>Catenovulum</taxon>
    </lineage>
</organism>
<comment type="subcellular location">
    <subcellularLocation>
        <location evidence="6">Cytoplasm</location>
    </subcellularLocation>
</comment>
<evidence type="ECO:0000256" key="2">
    <source>
        <dbReference type="ARBA" id="ARBA00022741"/>
    </source>
</evidence>
<dbReference type="RefSeq" id="WP_048694383.1">
    <property type="nucleotide sequence ID" value="NZ_KQ130500.1"/>
</dbReference>